<evidence type="ECO:0000259" key="5">
    <source>
        <dbReference type="PROSITE" id="PS51898"/>
    </source>
</evidence>
<dbReference type="Pfam" id="PF00589">
    <property type="entry name" value="Phage_integrase"/>
    <property type="match status" value="1"/>
</dbReference>
<evidence type="ECO:0000256" key="2">
    <source>
        <dbReference type="ARBA" id="ARBA00022908"/>
    </source>
</evidence>
<comment type="caution">
    <text evidence="6">The sequence shown here is derived from an EMBL/GenBank/DDBJ whole genome shotgun (WGS) entry which is preliminary data.</text>
</comment>
<keyword evidence="4" id="KW-0233">DNA recombination</keyword>
<protein>
    <submittedName>
        <fullName evidence="6">Tyrosine-type recombinase/integrase</fullName>
    </submittedName>
</protein>
<feature type="domain" description="Tyr recombinase" evidence="5">
    <location>
        <begin position="322"/>
        <end position="515"/>
    </location>
</feature>
<evidence type="ECO:0000256" key="3">
    <source>
        <dbReference type="ARBA" id="ARBA00023125"/>
    </source>
</evidence>
<dbReference type="RefSeq" id="WP_332616952.1">
    <property type="nucleotide sequence ID" value="NZ_JAXGFP010000005.1"/>
</dbReference>
<dbReference type="InterPro" id="IPR013762">
    <property type="entry name" value="Integrase-like_cat_sf"/>
</dbReference>
<dbReference type="PANTHER" id="PTHR30349">
    <property type="entry name" value="PHAGE INTEGRASE-RELATED"/>
    <property type="match status" value="1"/>
</dbReference>
<dbReference type="InterPro" id="IPR010998">
    <property type="entry name" value="Integrase_recombinase_N"/>
</dbReference>
<dbReference type="Gene3D" id="1.10.150.130">
    <property type="match status" value="1"/>
</dbReference>
<proteinExistence type="inferred from homology"/>
<organism evidence="6 7">
    <name type="scientific">Novilysobacter erysipheiresistens</name>
    <dbReference type="NCBI Taxonomy" id="1749332"/>
    <lineage>
        <taxon>Bacteria</taxon>
        <taxon>Pseudomonadati</taxon>
        <taxon>Pseudomonadota</taxon>
        <taxon>Gammaproteobacteria</taxon>
        <taxon>Lysobacterales</taxon>
        <taxon>Lysobacteraceae</taxon>
        <taxon>Novilysobacter</taxon>
    </lineage>
</organism>
<reference evidence="6 7" key="1">
    <citation type="journal article" date="2016" name="Int. J. Syst. Evol. Microbiol.">
        <title>Lysobacter erysipheiresistens sp. nov., an antagonist of powdery mildew, isolated from tobacco-cultivated soil.</title>
        <authorList>
            <person name="Xie B."/>
            <person name="Li T."/>
            <person name="Lin X."/>
            <person name="Wang C.J."/>
            <person name="Chen Y.J."/>
            <person name="Liu W.J."/>
            <person name="Zhao Z.W."/>
        </authorList>
    </citation>
    <scope>NUCLEOTIDE SEQUENCE [LARGE SCALE GENOMIC DNA]</scope>
    <source>
        <strain evidence="6 7">RS-LYSO-3</strain>
    </source>
</reference>
<dbReference type="Pfam" id="PF20172">
    <property type="entry name" value="DUF6538"/>
    <property type="match status" value="1"/>
</dbReference>
<name>A0ABU7YZV8_9GAMM</name>
<dbReference type="InterPro" id="IPR050090">
    <property type="entry name" value="Tyrosine_recombinase_XerCD"/>
</dbReference>
<sequence length="521" mass="58870">MLQRRGQVFASRIVIPSVLQPLLRRVEITRSLRTTDAREARRRLGLWETHIGSLFAIVRKRGPVMTSEQLDALTRRYLRATFDEIEDRLALEWSAGGLDEWGSQLNERCHELSAALAHGDLSGTLRDAQQMAPQADDRAQRKLARRMLEARLQAGVAELNALGGNPLVRPQEITQRQERAAPAESPPSPLLSQVAAMYAEERIARSAWSAKTALQNQKIFEVIISLLGDQPIAGVTKDDMRRLGLDLPRLPANLTKKFRGASPKEALERARDSADVARLEPRSVNKYLQQARSLFAWAEEHDHLAKSPASVLRDVQEGRAQDARKEFTDDDISALFAYIDKLSPEPYGWWVPLIMAYTGCRMGEAAQLRKSDVRQEQDVWVFDINEEAEEKTLKTDAAQRLVPVHPRLIELGLLKFVEGCSDGFLFPERVRFTRNEARGNVDALSKQLNRWLDNSGVTDKRKTFQSFRATFITRLKGVQVPDYQIAEIVGHENSNITSGRYGKRTQLQTLADLVRRVSLPV</sequence>
<keyword evidence="2" id="KW-0229">DNA integration</keyword>
<keyword evidence="7" id="KW-1185">Reference proteome</keyword>
<dbReference type="EMBL" id="JAXGFP010000005">
    <property type="protein sequence ID" value="MEG3184424.1"/>
    <property type="molecule type" value="Genomic_DNA"/>
</dbReference>
<dbReference type="InterPro" id="IPR002104">
    <property type="entry name" value="Integrase_catalytic"/>
</dbReference>
<comment type="similarity">
    <text evidence="1">Belongs to the 'phage' integrase family.</text>
</comment>
<dbReference type="InterPro" id="IPR046668">
    <property type="entry name" value="DUF6538"/>
</dbReference>
<dbReference type="InterPro" id="IPR011010">
    <property type="entry name" value="DNA_brk_join_enz"/>
</dbReference>
<dbReference type="PANTHER" id="PTHR30349:SF41">
    <property type="entry name" value="INTEGRASE_RECOMBINASE PROTEIN MJ0367-RELATED"/>
    <property type="match status" value="1"/>
</dbReference>
<dbReference type="PROSITE" id="PS51898">
    <property type="entry name" value="TYR_RECOMBINASE"/>
    <property type="match status" value="1"/>
</dbReference>
<dbReference type="Proteomes" id="UP001355056">
    <property type="component" value="Unassembled WGS sequence"/>
</dbReference>
<evidence type="ECO:0000313" key="6">
    <source>
        <dbReference type="EMBL" id="MEG3184424.1"/>
    </source>
</evidence>
<dbReference type="CDD" id="cd01184">
    <property type="entry name" value="INT_C_like_1"/>
    <property type="match status" value="1"/>
</dbReference>
<dbReference type="Gene3D" id="1.10.443.10">
    <property type="entry name" value="Intergrase catalytic core"/>
    <property type="match status" value="1"/>
</dbReference>
<dbReference type="SUPFAM" id="SSF56349">
    <property type="entry name" value="DNA breaking-rejoining enzymes"/>
    <property type="match status" value="1"/>
</dbReference>
<keyword evidence="3" id="KW-0238">DNA-binding</keyword>
<accession>A0ABU7YZV8</accession>
<evidence type="ECO:0000256" key="4">
    <source>
        <dbReference type="ARBA" id="ARBA00023172"/>
    </source>
</evidence>
<gene>
    <name evidence="6" type="ORF">SNE34_10430</name>
</gene>
<evidence type="ECO:0000256" key="1">
    <source>
        <dbReference type="ARBA" id="ARBA00008857"/>
    </source>
</evidence>
<evidence type="ECO:0000313" key="7">
    <source>
        <dbReference type="Proteomes" id="UP001355056"/>
    </source>
</evidence>